<comment type="similarity">
    <text evidence="3">Belongs to the metallo-dependent hydrolases superfamily. Allantoinase family.</text>
</comment>
<accession>A0A3G2R1M2</accession>
<evidence type="ECO:0000256" key="1">
    <source>
        <dbReference type="ARBA" id="ARBA00001947"/>
    </source>
</evidence>
<dbReference type="InterPro" id="IPR006680">
    <property type="entry name" value="Amidohydro-rel"/>
</dbReference>
<dbReference type="KEGG" id="bacg:D2962_00250"/>
<dbReference type="GO" id="GO:0050897">
    <property type="term" value="F:cobalt ion binding"/>
    <property type="evidence" value="ECO:0007669"/>
    <property type="project" value="InterPro"/>
</dbReference>
<keyword evidence="6" id="KW-0479">Metal-binding</keyword>
<comment type="pathway">
    <text evidence="2">Nitrogen metabolism; (S)-allantoin degradation; allantoate from (S)-allantoin: step 1/1.</text>
</comment>
<dbReference type="InterPro" id="IPR050138">
    <property type="entry name" value="DHOase/Allantoinase_Hydrolase"/>
</dbReference>
<evidence type="ECO:0000256" key="6">
    <source>
        <dbReference type="ARBA" id="ARBA00022723"/>
    </source>
</evidence>
<dbReference type="GO" id="GO:0000256">
    <property type="term" value="P:allantoin catabolic process"/>
    <property type="evidence" value="ECO:0007669"/>
    <property type="project" value="InterPro"/>
</dbReference>
<comment type="cofactor">
    <cofactor evidence="1">
        <name>Zn(2+)</name>
        <dbReference type="ChEBI" id="CHEBI:29105"/>
    </cofactor>
</comment>
<gene>
    <name evidence="10" type="primary">allB</name>
    <name evidence="10" type="ORF">D2962_00250</name>
</gene>
<dbReference type="InterPro" id="IPR032466">
    <property type="entry name" value="Metal_Hydrolase"/>
</dbReference>
<evidence type="ECO:0000256" key="5">
    <source>
        <dbReference type="ARBA" id="ARBA00012863"/>
    </source>
</evidence>
<organism evidence="10 11">
    <name type="scientific">Biomaibacter acetigenes</name>
    <dbReference type="NCBI Taxonomy" id="2316383"/>
    <lineage>
        <taxon>Bacteria</taxon>
        <taxon>Bacillati</taxon>
        <taxon>Bacillota</taxon>
        <taxon>Clostridia</taxon>
        <taxon>Thermosediminibacterales</taxon>
        <taxon>Tepidanaerobacteraceae</taxon>
        <taxon>Biomaibacter</taxon>
    </lineage>
</organism>
<dbReference type="Pfam" id="PF01979">
    <property type="entry name" value="Amidohydro_1"/>
    <property type="match status" value="1"/>
</dbReference>
<evidence type="ECO:0000256" key="8">
    <source>
        <dbReference type="ARBA" id="ARBA00022833"/>
    </source>
</evidence>
<dbReference type="GO" id="GO:0005737">
    <property type="term" value="C:cytoplasm"/>
    <property type="evidence" value="ECO:0007669"/>
    <property type="project" value="TreeGrafter"/>
</dbReference>
<dbReference type="SUPFAM" id="SSF51338">
    <property type="entry name" value="Composite domain of metallo-dependent hydrolases"/>
    <property type="match status" value="1"/>
</dbReference>
<dbReference type="GO" id="GO:0006145">
    <property type="term" value="P:purine nucleobase catabolic process"/>
    <property type="evidence" value="ECO:0007669"/>
    <property type="project" value="TreeGrafter"/>
</dbReference>
<reference evidence="10 11" key="1">
    <citation type="submission" date="2018-10" db="EMBL/GenBank/DDBJ databases">
        <authorList>
            <person name="Zhang X."/>
        </authorList>
    </citation>
    <scope>NUCLEOTIDE SEQUENCE [LARGE SCALE GENOMIC DNA]</scope>
    <source>
        <strain evidence="10 11">SK-G1</strain>
    </source>
</reference>
<dbReference type="InterPro" id="IPR011059">
    <property type="entry name" value="Metal-dep_hydrolase_composite"/>
</dbReference>
<evidence type="ECO:0000256" key="4">
    <source>
        <dbReference type="ARBA" id="ARBA00011881"/>
    </source>
</evidence>
<keyword evidence="7 10" id="KW-0378">Hydrolase</keyword>
<evidence type="ECO:0000256" key="7">
    <source>
        <dbReference type="ARBA" id="ARBA00022801"/>
    </source>
</evidence>
<keyword evidence="11" id="KW-1185">Reference proteome</keyword>
<evidence type="ECO:0000259" key="9">
    <source>
        <dbReference type="Pfam" id="PF01979"/>
    </source>
</evidence>
<evidence type="ECO:0000313" key="10">
    <source>
        <dbReference type="EMBL" id="AYO29239.1"/>
    </source>
</evidence>
<evidence type="ECO:0000256" key="2">
    <source>
        <dbReference type="ARBA" id="ARBA00004968"/>
    </source>
</evidence>
<evidence type="ECO:0000313" key="11">
    <source>
        <dbReference type="Proteomes" id="UP000280960"/>
    </source>
</evidence>
<dbReference type="SUPFAM" id="SSF51556">
    <property type="entry name" value="Metallo-dependent hydrolases"/>
    <property type="match status" value="1"/>
</dbReference>
<dbReference type="EC" id="3.5.2.5" evidence="5"/>
<proteinExistence type="inferred from homology"/>
<dbReference type="Proteomes" id="UP000280960">
    <property type="component" value="Chromosome"/>
</dbReference>
<protein>
    <recommendedName>
        <fullName evidence="5">allantoinase</fullName>
        <ecNumber evidence="5">3.5.2.5</ecNumber>
    </recommendedName>
</protein>
<feature type="domain" description="Amidohydrolase-related" evidence="9">
    <location>
        <begin position="68"/>
        <end position="454"/>
    </location>
</feature>
<dbReference type="InterPro" id="IPR017593">
    <property type="entry name" value="Allantoinase"/>
</dbReference>
<evidence type="ECO:0000256" key="3">
    <source>
        <dbReference type="ARBA" id="ARBA00010368"/>
    </source>
</evidence>
<comment type="subunit">
    <text evidence="4">Homotetramer.</text>
</comment>
<dbReference type="PANTHER" id="PTHR43668:SF2">
    <property type="entry name" value="ALLANTOINASE"/>
    <property type="match status" value="1"/>
</dbReference>
<dbReference type="Gene3D" id="2.30.40.10">
    <property type="entry name" value="Urease, subunit C, domain 1"/>
    <property type="match status" value="1"/>
</dbReference>
<sequence length="475" mass="52464">MSGNLKSWTSLRSDKMDLRIVNARVVSPENGELIRVNVYVEGGRIKAVEPSEAPLREAFQEIDAGGDVLFPGFIDPHVHFDDPGFTEREDFETGTRSAAAGGVTTVIDMPCTSIPPVTTGESFENKLNIVEPKAYIDFALWGGVTPQQVESGEYEQTLENLKQKGIVGVKFYTVSGMDLYPGMTVSCMDKAFRKLKELNLVCAVHAEDFHLVDYYSNLMQENGRYDPESWCEGRTYEAEPAAIWSLVGITEKVKNKLHIVHLSTKAGLSIIRCEKAKGLDVSAETCPHYLLFNSEDFKKMGAILKIAPPLRMEEDRLGLWEGLKDGSLDFIATDHAAGVYPGEKNHPNIWKNYAGIPGVQTAVPSMLTFGYHTGLLSFLDIQNLMSRNAAVRYGLYPRKGTLAVGADADFALVDPDREWALDPGKLETKGKYSPLAGEKFKGKVMKTLVRGEVVYEDGKGIIGQKGYGKFIKCDL</sequence>
<dbReference type="NCBIfam" id="TIGR00857">
    <property type="entry name" value="pyrC_multi"/>
    <property type="match status" value="1"/>
</dbReference>
<name>A0A3G2R1M2_9FIRM</name>
<keyword evidence="8" id="KW-0862">Zinc</keyword>
<dbReference type="Gene3D" id="3.20.20.140">
    <property type="entry name" value="Metal-dependent hydrolases"/>
    <property type="match status" value="1"/>
</dbReference>
<dbReference type="PANTHER" id="PTHR43668">
    <property type="entry name" value="ALLANTOINASE"/>
    <property type="match status" value="1"/>
</dbReference>
<dbReference type="GO" id="GO:0008270">
    <property type="term" value="F:zinc ion binding"/>
    <property type="evidence" value="ECO:0007669"/>
    <property type="project" value="InterPro"/>
</dbReference>
<dbReference type="EMBL" id="CP033169">
    <property type="protein sequence ID" value="AYO29239.1"/>
    <property type="molecule type" value="Genomic_DNA"/>
</dbReference>
<dbReference type="AlphaFoldDB" id="A0A3G2R1M2"/>
<dbReference type="GO" id="GO:0004038">
    <property type="term" value="F:allantoinase activity"/>
    <property type="evidence" value="ECO:0007669"/>
    <property type="project" value="UniProtKB-EC"/>
</dbReference>
<dbReference type="NCBIfam" id="TIGR03178">
    <property type="entry name" value="allantoinase"/>
    <property type="match status" value="1"/>
</dbReference>